<organism evidence="2 3">
    <name type="scientific">Apiosordaria backusii</name>
    <dbReference type="NCBI Taxonomy" id="314023"/>
    <lineage>
        <taxon>Eukaryota</taxon>
        <taxon>Fungi</taxon>
        <taxon>Dikarya</taxon>
        <taxon>Ascomycota</taxon>
        <taxon>Pezizomycotina</taxon>
        <taxon>Sordariomycetes</taxon>
        <taxon>Sordariomycetidae</taxon>
        <taxon>Sordariales</taxon>
        <taxon>Lasiosphaeriaceae</taxon>
        <taxon>Apiosordaria</taxon>
    </lineage>
</organism>
<gene>
    <name evidence="2" type="ORF">B0T21DRAFT_443052</name>
</gene>
<keyword evidence="3" id="KW-1185">Reference proteome</keyword>
<comment type="caution">
    <text evidence="2">The sequence shown here is derived from an EMBL/GenBank/DDBJ whole genome shotgun (WGS) entry which is preliminary data.</text>
</comment>
<dbReference type="AlphaFoldDB" id="A0AA40ECG3"/>
<proteinExistence type="predicted"/>
<name>A0AA40ECG3_9PEZI</name>
<dbReference type="EMBL" id="JAUKTV010000008">
    <property type="protein sequence ID" value="KAK0732336.1"/>
    <property type="molecule type" value="Genomic_DNA"/>
</dbReference>
<dbReference type="Proteomes" id="UP001172159">
    <property type="component" value="Unassembled WGS sequence"/>
</dbReference>
<sequence>RRAFTNVAPKPPVSGPSSYARDRVVTSSHQRSHGGDSILGKPVMYRRPSPEPAVLYSDGYGKQAWSPAHSHSHDYDYDYDFDYDFDYDRVEDYNNVEEIIDTLPTDMIHRIDEIDYQTVDPLPKLTMAVEHLRLQGQETGQSSIRLDNDHRVSDDDPQNDRWSQQEDAPPLPLPAWLPEAPAPVQAAPVQAAPVQLQTRASVKSRGPAAVEPTAPAPKEPTALVPVKSSASAAVRSKGQAAVKPTASAPVKPSAPASAAAASQAPEEDKFTTILKWDHQVHFKDNLPRTGAGWTPNLIDSNVLNTLTRTYKHPGTFPNQQVKESMRKCFEQNFNASCLGIGVSPFEIPVKPGHFCNWIWANNGSRFRLVVDEKTGVFKHYTAVKIWFRFGVHDKKYDVTSVKICLGPAAMNESGKPKGAPKNLHTETMLRDFYMVFKIQLQKATPPDFGADKLAYFYKPYNLEDRVLAALPRVEATVGDKAAWKENAADQPFDDGKMRGMMYSNVRNSWTDRKSIQNVMDVIIYHFKRDIHCSTLAPDVVMAYSKAFQEVVSAMEASGPLGGIIEYDQLKQFAPYRDAVSTIREELEKHVPLALRPPPQKKG</sequence>
<evidence type="ECO:0000256" key="1">
    <source>
        <dbReference type="SAM" id="MobiDB-lite"/>
    </source>
</evidence>
<feature type="region of interest" description="Disordered" evidence="1">
    <location>
        <begin position="1"/>
        <end position="46"/>
    </location>
</feature>
<accession>A0AA40ECG3</accession>
<evidence type="ECO:0000313" key="3">
    <source>
        <dbReference type="Proteomes" id="UP001172159"/>
    </source>
</evidence>
<feature type="non-terminal residue" evidence="2">
    <location>
        <position position="1"/>
    </location>
</feature>
<feature type="compositionally biased region" description="Low complexity" evidence="1">
    <location>
        <begin position="246"/>
        <end position="264"/>
    </location>
</feature>
<feature type="region of interest" description="Disordered" evidence="1">
    <location>
        <begin position="136"/>
        <end position="178"/>
    </location>
</feature>
<feature type="compositionally biased region" description="Polar residues" evidence="1">
    <location>
        <begin position="136"/>
        <end position="145"/>
    </location>
</feature>
<reference evidence="2" key="1">
    <citation type="submission" date="2023-06" db="EMBL/GenBank/DDBJ databases">
        <title>Genome-scale phylogeny and comparative genomics of the fungal order Sordariales.</title>
        <authorList>
            <consortium name="Lawrence Berkeley National Laboratory"/>
            <person name="Hensen N."/>
            <person name="Bonometti L."/>
            <person name="Westerberg I."/>
            <person name="Brannstrom I.O."/>
            <person name="Guillou S."/>
            <person name="Cros-Aarteil S."/>
            <person name="Calhoun S."/>
            <person name="Haridas S."/>
            <person name="Kuo A."/>
            <person name="Mondo S."/>
            <person name="Pangilinan J."/>
            <person name="Riley R."/>
            <person name="Labutti K."/>
            <person name="Andreopoulos B."/>
            <person name="Lipzen A."/>
            <person name="Chen C."/>
            <person name="Yanf M."/>
            <person name="Daum C."/>
            <person name="Ng V."/>
            <person name="Clum A."/>
            <person name="Steindorff A."/>
            <person name="Ohm R."/>
            <person name="Martin F."/>
            <person name="Silar P."/>
            <person name="Natvig D."/>
            <person name="Lalanne C."/>
            <person name="Gautier V."/>
            <person name="Ament-Velasquez S.L."/>
            <person name="Kruys A."/>
            <person name="Hutchinson M.I."/>
            <person name="Powell A.J."/>
            <person name="Barry K."/>
            <person name="Miller A.N."/>
            <person name="Grigoriev I.V."/>
            <person name="Debuchy R."/>
            <person name="Gladieux P."/>
            <person name="Thoren M.H."/>
            <person name="Johannesson H."/>
        </authorList>
    </citation>
    <scope>NUCLEOTIDE SEQUENCE</scope>
    <source>
        <strain evidence="2">CBS 540.89</strain>
    </source>
</reference>
<protein>
    <submittedName>
        <fullName evidence="2">Uncharacterized protein</fullName>
    </submittedName>
</protein>
<feature type="region of interest" description="Disordered" evidence="1">
    <location>
        <begin position="196"/>
        <end position="265"/>
    </location>
</feature>
<evidence type="ECO:0000313" key="2">
    <source>
        <dbReference type="EMBL" id="KAK0732336.1"/>
    </source>
</evidence>